<feature type="compositionally biased region" description="Polar residues" evidence="1">
    <location>
        <begin position="184"/>
        <end position="208"/>
    </location>
</feature>
<feature type="region of interest" description="Disordered" evidence="1">
    <location>
        <begin position="884"/>
        <end position="921"/>
    </location>
</feature>
<dbReference type="InterPro" id="IPR006597">
    <property type="entry name" value="Sel1-like"/>
</dbReference>
<feature type="region of interest" description="Disordered" evidence="1">
    <location>
        <begin position="600"/>
        <end position="691"/>
    </location>
</feature>
<dbReference type="PANTHER" id="PTHR43628:SF11">
    <property type="entry name" value="PROTEIN DSF2"/>
    <property type="match status" value="1"/>
</dbReference>
<feature type="compositionally biased region" description="Low complexity" evidence="1">
    <location>
        <begin position="211"/>
        <end position="222"/>
    </location>
</feature>
<feature type="region of interest" description="Disordered" evidence="1">
    <location>
        <begin position="133"/>
        <end position="227"/>
    </location>
</feature>
<dbReference type="SUPFAM" id="SSF81901">
    <property type="entry name" value="HCP-like"/>
    <property type="match status" value="1"/>
</dbReference>
<dbReference type="InterPro" id="IPR011990">
    <property type="entry name" value="TPR-like_helical_dom_sf"/>
</dbReference>
<evidence type="ECO:0008006" key="4">
    <source>
        <dbReference type="Google" id="ProtNLM"/>
    </source>
</evidence>
<evidence type="ECO:0000256" key="1">
    <source>
        <dbReference type="SAM" id="MobiDB-lite"/>
    </source>
</evidence>
<dbReference type="Pfam" id="PF08238">
    <property type="entry name" value="Sel1"/>
    <property type="match status" value="3"/>
</dbReference>
<feature type="compositionally biased region" description="Polar residues" evidence="1">
    <location>
        <begin position="388"/>
        <end position="398"/>
    </location>
</feature>
<feature type="region of interest" description="Disordered" evidence="1">
    <location>
        <begin position="1"/>
        <end position="44"/>
    </location>
</feature>
<organism evidence="2 3">
    <name type="scientific">Neodothiora populina</name>
    <dbReference type="NCBI Taxonomy" id="2781224"/>
    <lineage>
        <taxon>Eukaryota</taxon>
        <taxon>Fungi</taxon>
        <taxon>Dikarya</taxon>
        <taxon>Ascomycota</taxon>
        <taxon>Pezizomycotina</taxon>
        <taxon>Dothideomycetes</taxon>
        <taxon>Dothideomycetidae</taxon>
        <taxon>Dothideales</taxon>
        <taxon>Dothioraceae</taxon>
        <taxon>Neodothiora</taxon>
    </lineage>
</organism>
<dbReference type="GeneID" id="95980751"/>
<dbReference type="SMART" id="SM00671">
    <property type="entry name" value="SEL1"/>
    <property type="match status" value="3"/>
</dbReference>
<feature type="region of interest" description="Disordered" evidence="1">
    <location>
        <begin position="73"/>
        <end position="97"/>
    </location>
</feature>
<dbReference type="Proteomes" id="UP001562354">
    <property type="component" value="Unassembled WGS sequence"/>
</dbReference>
<evidence type="ECO:0000313" key="2">
    <source>
        <dbReference type="EMBL" id="KAL1303700.1"/>
    </source>
</evidence>
<feature type="compositionally biased region" description="Low complexity" evidence="1">
    <location>
        <begin position="323"/>
        <end position="335"/>
    </location>
</feature>
<sequence length="921" mass="99992">MAPRPQDLDLSKANATLSSENVPTGGNGGRLTPRRPNFYMDLPSPRVGEVPPALSPLDAFALHSRALARKLEESAKAGRRMSRLPHHEIQTELAKRPGYFRSISSETASLSSDYGNDANDDHDDDHDQRVFVETSPNEDRPVSQYPYLGHVNDRFSQSPSGAPKPAPPPIHTTDHPGYFGIQVPRSSSPEPFDSQPSNNKNNTVTSPAVPSLTSSIDSIGSSHPRTLTNESLHSRAFQGGLAPPKSPLHPRSPRSIASIRSVIDSAEEDNGNPSGFERVRKSSKAGAFAGTSPYSPLSPDFVPIARSPSALSEVSVNEPLPRPSFNFSRPRSNSNTKLNVDRRPNFDSRPSFEIRPMNRKTSNGSSLREAMSVDQTGDNDNHSIRALSRQQSASTESLSRVDTRSTRGAPSRQNSSAAIDNQSLRAPSRQNSANDFQNGRGPSPMRSPIRQGSASDTRSIRGPSRQASSDNMLTKTDTHSSRGIRSRQNSGSAAETYSARALSRQNSAQALTEVGSISEADIFSGDESLYGEHGDPDDPRHHNDPRDMRGRRDPGIAGAPSYIYSKYSLPRGRTVEELNPEHQRNSWADHQFKWEEAGHAPVETKSTAKDPIKLSPMTDAPPPSLPTTPTRNQFPASSINRSRSAEPSGPAGPRTGHKSVPSSPSAISSSTDQTVRGRSHVRNSPSQDIAGLSPEEHLERGIQAHNAGSLSKSTYHLRLAARAGMPTAMLLYALACRHGWGMRPNQAEGVQWLKRAVDSSSLEFMADKDPLSVSAPGEKSAPMTPEQKTRKAQFALAIYELGMSYMNGWGIPRDKALALRCFEIAGSWGDNDALAEAGYCYTQGVGCRKDLKKAARFYRRAAEGGMSMAGNSWIYKPKYMDDPVPDKPAPAPAVPGDKPVRPPSRARGKSFFSRKKPPIVA</sequence>
<feature type="compositionally biased region" description="Basic and acidic residues" evidence="1">
    <location>
        <begin position="1"/>
        <end position="10"/>
    </location>
</feature>
<comment type="caution">
    <text evidence="2">The sequence shown here is derived from an EMBL/GenBank/DDBJ whole genome shotgun (WGS) entry which is preliminary data.</text>
</comment>
<protein>
    <recommendedName>
        <fullName evidence="4">Cell cycle inhibitor Nif1</fullName>
    </recommendedName>
</protein>
<feature type="compositionally biased region" description="Polar residues" evidence="1">
    <location>
        <begin position="13"/>
        <end position="24"/>
    </location>
</feature>
<feature type="region of interest" description="Disordered" evidence="1">
    <location>
        <begin position="526"/>
        <end position="561"/>
    </location>
</feature>
<dbReference type="RefSeq" id="XP_069199975.1">
    <property type="nucleotide sequence ID" value="XM_069347104.1"/>
</dbReference>
<feature type="region of interest" description="Disordered" evidence="1">
    <location>
        <begin position="768"/>
        <end position="787"/>
    </location>
</feature>
<feature type="compositionally biased region" description="Low complexity" evidence="1">
    <location>
        <begin position="659"/>
        <end position="670"/>
    </location>
</feature>
<feature type="compositionally biased region" description="Basic and acidic residues" evidence="1">
    <location>
        <begin position="339"/>
        <end position="352"/>
    </location>
</feature>
<feature type="compositionally biased region" description="Polar residues" evidence="1">
    <location>
        <begin position="465"/>
        <end position="495"/>
    </location>
</feature>
<dbReference type="PANTHER" id="PTHR43628">
    <property type="entry name" value="ACTIVATOR OF C KINASE PROTEIN 1-RELATED"/>
    <property type="match status" value="1"/>
</dbReference>
<feature type="compositionally biased region" description="Polar residues" evidence="1">
    <location>
        <begin position="406"/>
        <end position="437"/>
    </location>
</feature>
<name>A0ABR3PDB2_9PEZI</name>
<evidence type="ECO:0000313" key="3">
    <source>
        <dbReference type="Proteomes" id="UP001562354"/>
    </source>
</evidence>
<feature type="region of interest" description="Disordered" evidence="1">
    <location>
        <begin position="312"/>
        <end position="500"/>
    </location>
</feature>
<feature type="compositionally biased region" description="Polar residues" evidence="1">
    <location>
        <begin position="671"/>
        <end position="687"/>
    </location>
</feature>
<feature type="compositionally biased region" description="Basic residues" evidence="1">
    <location>
        <begin position="904"/>
        <end position="921"/>
    </location>
</feature>
<dbReference type="Gene3D" id="1.25.40.10">
    <property type="entry name" value="Tetratricopeptide repeat domain"/>
    <property type="match status" value="1"/>
</dbReference>
<dbReference type="InterPro" id="IPR052945">
    <property type="entry name" value="Mitotic_Regulator"/>
</dbReference>
<feature type="compositionally biased region" description="Basic and acidic residues" evidence="1">
    <location>
        <begin position="530"/>
        <end position="554"/>
    </location>
</feature>
<dbReference type="EMBL" id="JBFMKM010000010">
    <property type="protein sequence ID" value="KAL1303700.1"/>
    <property type="molecule type" value="Genomic_DNA"/>
</dbReference>
<feature type="compositionally biased region" description="Polar residues" evidence="1">
    <location>
        <begin position="627"/>
        <end position="642"/>
    </location>
</feature>
<reference evidence="2 3" key="1">
    <citation type="submission" date="2024-07" db="EMBL/GenBank/DDBJ databases">
        <title>Draft sequence of the Neodothiora populina.</title>
        <authorList>
            <person name="Drown D.D."/>
            <person name="Schuette U.S."/>
            <person name="Buechlein A.B."/>
            <person name="Rusch D.R."/>
            <person name="Winton L.W."/>
            <person name="Adams G.A."/>
        </authorList>
    </citation>
    <scope>NUCLEOTIDE SEQUENCE [LARGE SCALE GENOMIC DNA]</scope>
    <source>
        <strain evidence="2 3">CPC 39397</strain>
    </source>
</reference>
<gene>
    <name evidence="2" type="ORF">AAFC00_007052</name>
</gene>
<feature type="compositionally biased region" description="Basic and acidic residues" evidence="1">
    <location>
        <begin position="85"/>
        <end position="95"/>
    </location>
</feature>
<keyword evidence="3" id="KW-1185">Reference proteome</keyword>
<accession>A0ABR3PDB2</accession>
<proteinExistence type="predicted"/>